<dbReference type="Proteomes" id="UP001219605">
    <property type="component" value="Chromosome"/>
</dbReference>
<organism evidence="2 3">
    <name type="scientific">Micromonospora cathayae</name>
    <dbReference type="NCBI Taxonomy" id="3028804"/>
    <lineage>
        <taxon>Bacteria</taxon>
        <taxon>Bacillati</taxon>
        <taxon>Actinomycetota</taxon>
        <taxon>Actinomycetes</taxon>
        <taxon>Micromonosporales</taxon>
        <taxon>Micromonosporaceae</taxon>
        <taxon>Micromonospora</taxon>
    </lineage>
</organism>
<dbReference type="PROSITE" id="PS51318">
    <property type="entry name" value="TAT"/>
    <property type="match status" value="1"/>
</dbReference>
<keyword evidence="1" id="KW-0732">Signal</keyword>
<reference evidence="2 3" key="1">
    <citation type="submission" date="2023-02" db="EMBL/GenBank/DDBJ databases">
        <authorList>
            <person name="Mo P."/>
        </authorList>
    </citation>
    <scope>NUCLEOTIDE SEQUENCE [LARGE SCALE GENOMIC DNA]</scope>
    <source>
        <strain evidence="2 3">HUAS 3</strain>
    </source>
</reference>
<evidence type="ECO:0000313" key="2">
    <source>
        <dbReference type="EMBL" id="WDZ83649.1"/>
    </source>
</evidence>
<keyword evidence="3" id="KW-1185">Reference proteome</keyword>
<gene>
    <name evidence="2" type="ORF">PVK37_24765</name>
</gene>
<proteinExistence type="predicted"/>
<dbReference type="RefSeq" id="WP_275030207.1">
    <property type="nucleotide sequence ID" value="NZ_CP118615.1"/>
</dbReference>
<feature type="chain" id="PRO_5046015871" evidence="1">
    <location>
        <begin position="31"/>
        <end position="47"/>
    </location>
</feature>
<evidence type="ECO:0000313" key="3">
    <source>
        <dbReference type="Proteomes" id="UP001219605"/>
    </source>
</evidence>
<accession>A0ABY7ZP50</accession>
<dbReference type="InterPro" id="IPR006311">
    <property type="entry name" value="TAT_signal"/>
</dbReference>
<name>A0ABY7ZP50_9ACTN</name>
<protein>
    <submittedName>
        <fullName evidence="2">Uncharacterized protein</fullName>
    </submittedName>
</protein>
<feature type="signal peptide" evidence="1">
    <location>
        <begin position="1"/>
        <end position="30"/>
    </location>
</feature>
<sequence length="47" mass="4814">MLRRTRVAALGAATAAALTATLAVATPAHADAFRCGDWGSDPRAWCA</sequence>
<evidence type="ECO:0000256" key="1">
    <source>
        <dbReference type="SAM" id="SignalP"/>
    </source>
</evidence>
<dbReference type="EMBL" id="CP118615">
    <property type="protein sequence ID" value="WDZ83649.1"/>
    <property type="molecule type" value="Genomic_DNA"/>
</dbReference>